<dbReference type="Pfam" id="PF12625">
    <property type="entry name" value="Arabinose_bd"/>
    <property type="match status" value="1"/>
</dbReference>
<dbReference type="InterPro" id="IPR009057">
    <property type="entry name" value="Homeodomain-like_sf"/>
</dbReference>
<accession>A0A4Q9H4L4</accession>
<dbReference type="PANTHER" id="PTHR47894">
    <property type="entry name" value="HTH-TYPE TRANSCRIPTIONAL REGULATOR GADX"/>
    <property type="match status" value="1"/>
</dbReference>
<dbReference type="AlphaFoldDB" id="A0A4Q9H4L4"/>
<dbReference type="GO" id="GO:0000976">
    <property type="term" value="F:transcription cis-regulatory region binding"/>
    <property type="evidence" value="ECO:0007669"/>
    <property type="project" value="TreeGrafter"/>
</dbReference>
<dbReference type="GO" id="GO:0003700">
    <property type="term" value="F:DNA-binding transcription factor activity"/>
    <property type="evidence" value="ECO:0007669"/>
    <property type="project" value="InterPro"/>
</dbReference>
<organism evidence="5 6">
    <name type="scientific">Aquabacterium lacunae</name>
    <dbReference type="NCBI Taxonomy" id="2528630"/>
    <lineage>
        <taxon>Bacteria</taxon>
        <taxon>Pseudomonadati</taxon>
        <taxon>Pseudomonadota</taxon>
        <taxon>Betaproteobacteria</taxon>
        <taxon>Burkholderiales</taxon>
        <taxon>Aquabacterium</taxon>
    </lineage>
</organism>
<evidence type="ECO:0000256" key="2">
    <source>
        <dbReference type="ARBA" id="ARBA00023125"/>
    </source>
</evidence>
<dbReference type="GO" id="GO:0005829">
    <property type="term" value="C:cytosol"/>
    <property type="evidence" value="ECO:0007669"/>
    <property type="project" value="TreeGrafter"/>
</dbReference>
<dbReference type="PANTHER" id="PTHR47894:SF1">
    <property type="entry name" value="HTH-TYPE TRANSCRIPTIONAL REGULATOR VQSM"/>
    <property type="match status" value="1"/>
</dbReference>
<name>A0A4Q9H4L4_9BURK</name>
<dbReference type="Pfam" id="PF12833">
    <property type="entry name" value="HTH_18"/>
    <property type="match status" value="1"/>
</dbReference>
<evidence type="ECO:0000313" key="5">
    <source>
        <dbReference type="EMBL" id="TBO32424.1"/>
    </source>
</evidence>
<dbReference type="PROSITE" id="PS01124">
    <property type="entry name" value="HTH_ARAC_FAMILY_2"/>
    <property type="match status" value="1"/>
</dbReference>
<keyword evidence="1" id="KW-0805">Transcription regulation</keyword>
<dbReference type="Gene3D" id="1.10.10.60">
    <property type="entry name" value="Homeodomain-like"/>
    <property type="match status" value="1"/>
</dbReference>
<dbReference type="RefSeq" id="WP_130966638.1">
    <property type="nucleotide sequence ID" value="NZ_SIXI01000002.1"/>
</dbReference>
<evidence type="ECO:0000313" key="6">
    <source>
        <dbReference type="Proteomes" id="UP000292120"/>
    </source>
</evidence>
<evidence type="ECO:0000256" key="3">
    <source>
        <dbReference type="ARBA" id="ARBA00023163"/>
    </source>
</evidence>
<dbReference type="OrthoDB" id="6506763at2"/>
<dbReference type="Proteomes" id="UP000292120">
    <property type="component" value="Unassembled WGS sequence"/>
</dbReference>
<evidence type="ECO:0000256" key="1">
    <source>
        <dbReference type="ARBA" id="ARBA00023015"/>
    </source>
</evidence>
<keyword evidence="2" id="KW-0238">DNA-binding</keyword>
<protein>
    <submittedName>
        <fullName evidence="5">AraC family transcriptional regulator</fullName>
    </submittedName>
</protein>
<comment type="caution">
    <text evidence="5">The sequence shown here is derived from an EMBL/GenBank/DDBJ whole genome shotgun (WGS) entry which is preliminary data.</text>
</comment>
<sequence length="360" mass="39803">MLDAALPLPLPLALPAMDTPLPGHRIPLASPNTWIRAALKCRFNVHPLMAAAQADLSPERPATITRQGMVQLMQQCVVEAAPQHHFPLVLGDAFAFDHLPAIETFLATSPTLRQALPALHWAEQMMPTMKLRWEEGTAVSAIVIDVALPTDSEHVKGWFAEGLLAGIHKFMRLALGAGSAGMHLELAHDPGPQRRDCEAHFKLPVRSMAGRNALVFPTAVLDRHLPGAVPGLHVRAQQLIEQQMPTPPQGLSARLDAMFRQQPQLLGQGIERLADRMGLHPRTLQRRLQTEGQLFADIQARCRFDLAVQALKQSTCSIEALSEQLGFSDRHSFTRAFRRWTGLAPTEFRQQHLAQQPASH</sequence>
<dbReference type="SUPFAM" id="SSF46689">
    <property type="entry name" value="Homeodomain-like"/>
    <property type="match status" value="1"/>
</dbReference>
<reference evidence="5 6" key="1">
    <citation type="submission" date="2019-02" db="EMBL/GenBank/DDBJ databases">
        <title>Aquabacterium sp. strain KMB7.</title>
        <authorList>
            <person name="Chen W.-M."/>
        </authorList>
    </citation>
    <scope>NUCLEOTIDE SEQUENCE [LARGE SCALE GENOMIC DNA]</scope>
    <source>
        <strain evidence="5 6">KMB7</strain>
    </source>
</reference>
<feature type="domain" description="HTH araC/xylS-type" evidence="4">
    <location>
        <begin position="249"/>
        <end position="351"/>
    </location>
</feature>
<dbReference type="SMART" id="SM00342">
    <property type="entry name" value="HTH_ARAC"/>
    <property type="match status" value="1"/>
</dbReference>
<evidence type="ECO:0000259" key="4">
    <source>
        <dbReference type="PROSITE" id="PS01124"/>
    </source>
</evidence>
<dbReference type="InterPro" id="IPR018060">
    <property type="entry name" value="HTH_AraC"/>
</dbReference>
<dbReference type="InterPro" id="IPR032687">
    <property type="entry name" value="AraC-type_N"/>
</dbReference>
<dbReference type="EMBL" id="SIXI01000002">
    <property type="protein sequence ID" value="TBO32424.1"/>
    <property type="molecule type" value="Genomic_DNA"/>
</dbReference>
<keyword evidence="3" id="KW-0804">Transcription</keyword>
<proteinExistence type="predicted"/>
<keyword evidence="6" id="KW-1185">Reference proteome</keyword>
<gene>
    <name evidence="5" type="ORF">EYS42_04270</name>
</gene>